<evidence type="ECO:0000313" key="4">
    <source>
        <dbReference type="Proteomes" id="UP001549110"/>
    </source>
</evidence>
<comment type="caution">
    <text evidence="3">The sequence shown here is derived from an EMBL/GenBank/DDBJ whole genome shotgun (WGS) entry which is preliminary data.</text>
</comment>
<evidence type="ECO:0000256" key="2">
    <source>
        <dbReference type="SAM" id="SignalP"/>
    </source>
</evidence>
<accession>A0ABV2EN76</accession>
<gene>
    <name evidence="3" type="ORF">ABID41_003626</name>
</gene>
<reference evidence="3 4" key="1">
    <citation type="submission" date="2024-06" db="EMBL/GenBank/DDBJ databases">
        <title>Genomic Encyclopedia of Type Strains, Phase IV (KMG-IV): sequencing the most valuable type-strain genomes for metagenomic binning, comparative biology and taxonomic classification.</title>
        <authorList>
            <person name="Goeker M."/>
        </authorList>
    </citation>
    <scope>NUCLEOTIDE SEQUENCE [LARGE SCALE GENOMIC DNA]</scope>
    <source>
        <strain evidence="3 4">DSM 17809</strain>
    </source>
</reference>
<sequence>MSARRGFQVVGALVVLAAMAGCSRADVVRVATNVRVGAERAGGEAEQARTIRSLNEGAPVAAVAAPPSGDAAQPAQTPPEAPKTPLWLQPGSPYAPSAPAESAPQD</sequence>
<feature type="compositionally biased region" description="Low complexity" evidence="1">
    <location>
        <begin position="62"/>
        <end position="75"/>
    </location>
</feature>
<dbReference type="PROSITE" id="PS51257">
    <property type="entry name" value="PROKAR_LIPOPROTEIN"/>
    <property type="match status" value="1"/>
</dbReference>
<feature type="region of interest" description="Disordered" evidence="1">
    <location>
        <begin position="62"/>
        <end position="106"/>
    </location>
</feature>
<dbReference type="EMBL" id="JBEPLU010000003">
    <property type="protein sequence ID" value="MET3528487.1"/>
    <property type="molecule type" value="Genomic_DNA"/>
</dbReference>
<dbReference type="RefSeq" id="WP_354298369.1">
    <property type="nucleotide sequence ID" value="NZ_JBEPLU010000003.1"/>
</dbReference>
<protein>
    <submittedName>
        <fullName evidence="3">Uncharacterized protein</fullName>
    </submittedName>
</protein>
<feature type="compositionally biased region" description="Low complexity" evidence="1">
    <location>
        <begin position="92"/>
        <end position="106"/>
    </location>
</feature>
<name>A0ABV2EN76_9CAUL</name>
<dbReference type="Proteomes" id="UP001549110">
    <property type="component" value="Unassembled WGS sequence"/>
</dbReference>
<feature type="signal peptide" evidence="2">
    <location>
        <begin position="1"/>
        <end position="25"/>
    </location>
</feature>
<evidence type="ECO:0000256" key="1">
    <source>
        <dbReference type="SAM" id="MobiDB-lite"/>
    </source>
</evidence>
<keyword evidence="2" id="KW-0732">Signal</keyword>
<feature type="chain" id="PRO_5045493207" evidence="2">
    <location>
        <begin position="26"/>
        <end position="106"/>
    </location>
</feature>
<keyword evidence="4" id="KW-1185">Reference proteome</keyword>
<evidence type="ECO:0000313" key="3">
    <source>
        <dbReference type="EMBL" id="MET3528487.1"/>
    </source>
</evidence>
<organism evidence="3 4">
    <name type="scientific">Phenylobacterium koreense</name>
    <dbReference type="NCBI Taxonomy" id="266125"/>
    <lineage>
        <taxon>Bacteria</taxon>
        <taxon>Pseudomonadati</taxon>
        <taxon>Pseudomonadota</taxon>
        <taxon>Alphaproteobacteria</taxon>
        <taxon>Caulobacterales</taxon>
        <taxon>Caulobacteraceae</taxon>
        <taxon>Phenylobacterium</taxon>
    </lineage>
</organism>
<proteinExistence type="predicted"/>